<dbReference type="PANTHER" id="PTHR16201:SF11">
    <property type="entry name" value="PQ-LOOP REPEAT-CONTAINING PROTEIN"/>
    <property type="match status" value="1"/>
</dbReference>
<feature type="transmembrane region" description="Helical" evidence="6">
    <location>
        <begin position="12"/>
        <end position="29"/>
    </location>
</feature>
<evidence type="ECO:0000313" key="8">
    <source>
        <dbReference type="Proteomes" id="UP001219933"/>
    </source>
</evidence>
<feature type="transmembrane region" description="Helical" evidence="6">
    <location>
        <begin position="292"/>
        <end position="313"/>
    </location>
</feature>
<sequence length="366" mass="40214">MHNCDLGHDASAFFLSTVVCVGIVLSYLPQIARIVITGSSIGLSPWFLFLGVTASTSSFFNVVTLQWGVLRCCSQLSASRCIEHSMGIIQTGLQWLSFCVIFILFLVYYPRVFASPRQRRRRGKRAMRKPSAPAKPSTHLQPPEDADDMSSGSENDLESVSTHIFQSYGATSAVDPVGIRAEATHSAREQDSLLQNMPESMRRILDQHRLTPDPNVAGTLGSRDEWKTAQLLAVIAATHAVIVVGTTIWAVSGNLSKRDAHHWAAFLGLTGTILAIGQYLPQIIHTARTRLVQSLSIVTMAVQLPGSMLFIYTLAGHPGTDWSSLLAYFVAAGMQLVLLCLCIAWKVRQHREQIDDYGRPLALIVQ</sequence>
<evidence type="ECO:0000256" key="2">
    <source>
        <dbReference type="ARBA" id="ARBA00022692"/>
    </source>
</evidence>
<evidence type="ECO:0000256" key="4">
    <source>
        <dbReference type="ARBA" id="ARBA00023136"/>
    </source>
</evidence>
<protein>
    <recommendedName>
        <fullName evidence="9">PQ loop repeat protein</fullName>
    </recommendedName>
</protein>
<dbReference type="AlphaFoldDB" id="A0AAF0J757"/>
<comment type="subcellular location">
    <subcellularLocation>
        <location evidence="1">Membrane</location>
        <topology evidence="1">Multi-pass membrane protein</topology>
    </subcellularLocation>
</comment>
<feature type="compositionally biased region" description="Basic residues" evidence="5">
    <location>
        <begin position="119"/>
        <end position="128"/>
    </location>
</feature>
<dbReference type="GO" id="GO:0016020">
    <property type="term" value="C:membrane"/>
    <property type="evidence" value="ECO:0007669"/>
    <property type="project" value="UniProtKB-SubCell"/>
</dbReference>
<feature type="transmembrane region" description="Helical" evidence="6">
    <location>
        <begin position="95"/>
        <end position="114"/>
    </location>
</feature>
<name>A0AAF0J757_9BASI</name>
<organism evidence="7 8">
    <name type="scientific">Malassezia cuniculi</name>
    <dbReference type="NCBI Taxonomy" id="948313"/>
    <lineage>
        <taxon>Eukaryota</taxon>
        <taxon>Fungi</taxon>
        <taxon>Dikarya</taxon>
        <taxon>Basidiomycota</taxon>
        <taxon>Ustilaginomycotina</taxon>
        <taxon>Malasseziomycetes</taxon>
        <taxon>Malasseziales</taxon>
        <taxon>Malasseziaceae</taxon>
        <taxon>Malassezia</taxon>
    </lineage>
</organism>
<dbReference type="InterPro" id="IPR051415">
    <property type="entry name" value="LAAT-1"/>
</dbReference>
<feature type="transmembrane region" description="Helical" evidence="6">
    <location>
        <begin position="41"/>
        <end position="60"/>
    </location>
</feature>
<dbReference type="Gene3D" id="1.20.1280.290">
    <property type="match status" value="1"/>
</dbReference>
<reference evidence="7" key="1">
    <citation type="submission" date="2023-03" db="EMBL/GenBank/DDBJ databases">
        <title>Mating type loci evolution in Malassezia.</title>
        <authorList>
            <person name="Coelho M.A."/>
        </authorList>
    </citation>
    <scope>NUCLEOTIDE SEQUENCE</scope>
    <source>
        <strain evidence="7">CBS 11721</strain>
    </source>
</reference>
<gene>
    <name evidence="7" type="ORF">MCUN1_002190</name>
</gene>
<keyword evidence="4 6" id="KW-0472">Membrane</keyword>
<dbReference type="PANTHER" id="PTHR16201">
    <property type="entry name" value="SEVEN TRANSMEMBRANE PROTEIN 1-RELATED"/>
    <property type="match status" value="1"/>
</dbReference>
<dbReference type="EMBL" id="CP119879">
    <property type="protein sequence ID" value="WFD35339.1"/>
    <property type="molecule type" value="Genomic_DNA"/>
</dbReference>
<evidence type="ECO:0000256" key="6">
    <source>
        <dbReference type="SAM" id="Phobius"/>
    </source>
</evidence>
<dbReference type="Pfam" id="PF04193">
    <property type="entry name" value="PQ-loop"/>
    <property type="match status" value="2"/>
</dbReference>
<evidence type="ECO:0000256" key="3">
    <source>
        <dbReference type="ARBA" id="ARBA00022989"/>
    </source>
</evidence>
<evidence type="ECO:0000256" key="1">
    <source>
        <dbReference type="ARBA" id="ARBA00004141"/>
    </source>
</evidence>
<evidence type="ECO:0000256" key="5">
    <source>
        <dbReference type="SAM" id="MobiDB-lite"/>
    </source>
</evidence>
<evidence type="ECO:0008006" key="9">
    <source>
        <dbReference type="Google" id="ProtNLM"/>
    </source>
</evidence>
<feature type="transmembrane region" description="Helical" evidence="6">
    <location>
        <begin position="231"/>
        <end position="251"/>
    </location>
</feature>
<accession>A0AAF0J757</accession>
<keyword evidence="8" id="KW-1185">Reference proteome</keyword>
<proteinExistence type="predicted"/>
<feature type="transmembrane region" description="Helical" evidence="6">
    <location>
        <begin position="263"/>
        <end position="280"/>
    </location>
</feature>
<keyword evidence="3 6" id="KW-1133">Transmembrane helix</keyword>
<keyword evidence="2 6" id="KW-0812">Transmembrane</keyword>
<dbReference type="InterPro" id="IPR006603">
    <property type="entry name" value="PQ-loop_rpt"/>
</dbReference>
<dbReference type="SMART" id="SM00679">
    <property type="entry name" value="CTNS"/>
    <property type="match status" value="2"/>
</dbReference>
<dbReference type="Proteomes" id="UP001219933">
    <property type="component" value="Chromosome 3"/>
</dbReference>
<feature type="transmembrane region" description="Helical" evidence="6">
    <location>
        <begin position="325"/>
        <end position="345"/>
    </location>
</feature>
<evidence type="ECO:0000313" key="7">
    <source>
        <dbReference type="EMBL" id="WFD35339.1"/>
    </source>
</evidence>
<feature type="region of interest" description="Disordered" evidence="5">
    <location>
        <begin position="119"/>
        <end position="155"/>
    </location>
</feature>